<evidence type="ECO:0000256" key="1">
    <source>
        <dbReference type="SAM" id="MobiDB-lite"/>
    </source>
</evidence>
<dbReference type="EMBL" id="CDMY01000553">
    <property type="protein sequence ID" value="CEM22596.1"/>
    <property type="molecule type" value="Genomic_DNA"/>
</dbReference>
<reference evidence="2 3" key="1">
    <citation type="submission" date="2014-11" db="EMBL/GenBank/DDBJ databases">
        <authorList>
            <person name="Zhu J."/>
            <person name="Qi W."/>
            <person name="Song R."/>
        </authorList>
    </citation>
    <scope>NUCLEOTIDE SEQUENCE [LARGE SCALE GENOMIC DNA]</scope>
</reference>
<organism evidence="2 3">
    <name type="scientific">Vitrella brassicaformis (strain CCMP3155)</name>
    <dbReference type="NCBI Taxonomy" id="1169540"/>
    <lineage>
        <taxon>Eukaryota</taxon>
        <taxon>Sar</taxon>
        <taxon>Alveolata</taxon>
        <taxon>Colpodellida</taxon>
        <taxon>Vitrellaceae</taxon>
        <taxon>Vitrella</taxon>
    </lineage>
</organism>
<keyword evidence="3" id="KW-1185">Reference proteome</keyword>
<protein>
    <submittedName>
        <fullName evidence="2">Uncharacterized protein</fullName>
    </submittedName>
</protein>
<dbReference type="AlphaFoldDB" id="A0A0G4G3G9"/>
<feature type="compositionally biased region" description="Basic residues" evidence="1">
    <location>
        <begin position="280"/>
        <end position="293"/>
    </location>
</feature>
<feature type="region of interest" description="Disordered" evidence="1">
    <location>
        <begin position="34"/>
        <end position="305"/>
    </location>
</feature>
<feature type="compositionally biased region" description="Basic and acidic residues" evidence="1">
    <location>
        <begin position="67"/>
        <end position="87"/>
    </location>
</feature>
<dbReference type="VEuPathDB" id="CryptoDB:Vbra_16852"/>
<proteinExistence type="predicted"/>
<dbReference type="PhylomeDB" id="A0A0G4G3G9"/>
<dbReference type="Proteomes" id="UP000041254">
    <property type="component" value="Unassembled WGS sequence"/>
</dbReference>
<evidence type="ECO:0000313" key="2">
    <source>
        <dbReference type="EMBL" id="CEM22596.1"/>
    </source>
</evidence>
<sequence>MGLGGYGQQTGFGEGEGMHVCDMGPGMVSGLVEGTLSEDTEAKATSVSPFELKKDRLPAGIPAHGHSNRDTPHNGPSTKDRLADQLRKMKVQVSAPTPPLDSRPPISRRPDTLSLAETHGTDPSPLLASKTISKTPSFPADDSQGDNSTPPKEDKRQVPEEHNKYSRTAQGSVKKSLAAELRRSRKALSTHPIHTAIATASPPAKMTIDHSPVPSPLLPSPTVSQHDRYRLSSPPNPPQEPDPFASGHNTHGMVLRQNRKKRTRSPLPPPSPTGSDHQPHLKAKRAAVRRPKTHEKDETPPVFGGLGEEVLWDPWNKGRQGEIVKTAEDLARCPLAAAEEDSSDGGGGVYERMEIDELAMRAARKRRCMPWHLNVSDEETAAALQLVEEGHEKGEDLKVAHFNGIPVLGYDIVCLADEDWLNDELVNITFALAEKPICRSRPTGVTAPCSCCSTDSQSSATRKTEPTTLSGVPCAVVCPFTQEFWRHRRSPVAAFAPPLTGDRKTDQENLISIVHKKLILSIRDRKLPLE</sequence>
<dbReference type="InParanoid" id="A0A0G4G3G9"/>
<dbReference type="OrthoDB" id="198735at2759"/>
<accession>A0A0G4G3G9</accession>
<name>A0A0G4G3G9_VITBC</name>
<gene>
    <name evidence="2" type="ORF">Vbra_16852</name>
</gene>
<feature type="compositionally biased region" description="Basic and acidic residues" evidence="1">
    <location>
        <begin position="151"/>
        <end position="164"/>
    </location>
</feature>
<evidence type="ECO:0000313" key="3">
    <source>
        <dbReference type="Proteomes" id="UP000041254"/>
    </source>
</evidence>